<feature type="region of interest" description="Disordered" evidence="1">
    <location>
        <begin position="87"/>
        <end position="117"/>
    </location>
</feature>
<protein>
    <submittedName>
        <fullName evidence="2">Uncharacterized protein</fullName>
    </submittedName>
</protein>
<keyword evidence="3" id="KW-1185">Reference proteome</keyword>
<evidence type="ECO:0000313" key="2">
    <source>
        <dbReference type="EMBL" id="KLO20691.1"/>
    </source>
</evidence>
<gene>
    <name evidence="2" type="ORF">SCHPADRAFT_934513</name>
</gene>
<name>A0A0H2SU86_9AGAM</name>
<dbReference type="AlphaFoldDB" id="A0A0H2SU86"/>
<accession>A0A0H2SU86</accession>
<dbReference type="InParanoid" id="A0A0H2SU86"/>
<organism evidence="2 3">
    <name type="scientific">Schizopora paradoxa</name>
    <dbReference type="NCBI Taxonomy" id="27342"/>
    <lineage>
        <taxon>Eukaryota</taxon>
        <taxon>Fungi</taxon>
        <taxon>Dikarya</taxon>
        <taxon>Basidiomycota</taxon>
        <taxon>Agaricomycotina</taxon>
        <taxon>Agaricomycetes</taxon>
        <taxon>Hymenochaetales</taxon>
        <taxon>Schizoporaceae</taxon>
        <taxon>Schizopora</taxon>
    </lineage>
</organism>
<feature type="region of interest" description="Disordered" evidence="1">
    <location>
        <begin position="45"/>
        <end position="64"/>
    </location>
</feature>
<sequence>MANPAAGDKKQAFRRRLTPTHPSFALVMHQFWYFVQLPVRVQPAPGATFTTNRRPPPSYNPTPQRINLAAEVPENDNWAMRTYDGSNTTRSCGASTSGTGMSLPSTPRLQATPGNSTSMISLINLG</sequence>
<evidence type="ECO:0000256" key="1">
    <source>
        <dbReference type="SAM" id="MobiDB-lite"/>
    </source>
</evidence>
<proteinExistence type="predicted"/>
<evidence type="ECO:0000313" key="3">
    <source>
        <dbReference type="Proteomes" id="UP000053477"/>
    </source>
</evidence>
<reference evidence="2 3" key="1">
    <citation type="submission" date="2015-04" db="EMBL/GenBank/DDBJ databases">
        <title>Complete genome sequence of Schizopora paradoxa KUC8140, a cosmopolitan wood degrader in East Asia.</title>
        <authorList>
            <consortium name="DOE Joint Genome Institute"/>
            <person name="Min B."/>
            <person name="Park H."/>
            <person name="Jang Y."/>
            <person name="Kim J.-J."/>
            <person name="Kim K.H."/>
            <person name="Pangilinan J."/>
            <person name="Lipzen A."/>
            <person name="Riley R."/>
            <person name="Grigoriev I.V."/>
            <person name="Spatafora J.W."/>
            <person name="Choi I.-G."/>
        </authorList>
    </citation>
    <scope>NUCLEOTIDE SEQUENCE [LARGE SCALE GENOMIC DNA]</scope>
    <source>
        <strain evidence="2 3">KUC8140</strain>
    </source>
</reference>
<dbReference type="Proteomes" id="UP000053477">
    <property type="component" value="Unassembled WGS sequence"/>
</dbReference>
<dbReference type="EMBL" id="KQ085882">
    <property type="protein sequence ID" value="KLO20691.1"/>
    <property type="molecule type" value="Genomic_DNA"/>
</dbReference>